<dbReference type="Gene3D" id="2.60.200.40">
    <property type="match status" value="1"/>
</dbReference>
<evidence type="ECO:0000256" key="3">
    <source>
        <dbReference type="ARBA" id="ARBA00022679"/>
    </source>
</evidence>
<keyword evidence="4" id="KW-0547">Nucleotide-binding</keyword>
<name>A0A0W8I2S6_9MICO</name>
<evidence type="ECO:0000256" key="8">
    <source>
        <dbReference type="ARBA" id="ARBA00023264"/>
    </source>
</evidence>
<keyword evidence="6" id="KW-0067">ATP-binding</keyword>
<dbReference type="GO" id="GO:0005524">
    <property type="term" value="F:ATP binding"/>
    <property type="evidence" value="ECO:0007669"/>
    <property type="project" value="UniProtKB-KW"/>
</dbReference>
<dbReference type="InterPro" id="IPR017438">
    <property type="entry name" value="ATP-NAD_kinase_N"/>
</dbReference>
<evidence type="ECO:0000313" key="11">
    <source>
        <dbReference type="EMBL" id="KUG51973.1"/>
    </source>
</evidence>
<dbReference type="InterPro" id="IPR016064">
    <property type="entry name" value="NAD/diacylglycerol_kinase_sf"/>
</dbReference>
<evidence type="ECO:0000256" key="4">
    <source>
        <dbReference type="ARBA" id="ARBA00022741"/>
    </source>
</evidence>
<dbReference type="STRING" id="767452.AVL62_08580"/>
<evidence type="ECO:0000256" key="9">
    <source>
        <dbReference type="SAM" id="MobiDB-lite"/>
    </source>
</evidence>
<dbReference type="GO" id="GO:0016301">
    <property type="term" value="F:kinase activity"/>
    <property type="evidence" value="ECO:0007669"/>
    <property type="project" value="UniProtKB-KW"/>
</dbReference>
<feature type="region of interest" description="Disordered" evidence="9">
    <location>
        <begin position="138"/>
        <end position="167"/>
    </location>
</feature>
<keyword evidence="3" id="KW-0808">Transferase</keyword>
<dbReference type="Pfam" id="PF19279">
    <property type="entry name" value="YegS_C"/>
    <property type="match status" value="1"/>
</dbReference>
<keyword evidence="5 11" id="KW-0418">Kinase</keyword>
<keyword evidence="7" id="KW-0594">Phospholipid biosynthesis</keyword>
<dbReference type="EMBL" id="LQBL01000031">
    <property type="protein sequence ID" value="KUG51973.1"/>
    <property type="molecule type" value="Genomic_DNA"/>
</dbReference>
<keyword evidence="7" id="KW-0443">Lipid metabolism</keyword>
<evidence type="ECO:0000256" key="1">
    <source>
        <dbReference type="ARBA" id="ARBA00001946"/>
    </source>
</evidence>
<dbReference type="Proteomes" id="UP000054837">
    <property type="component" value="Unassembled WGS sequence"/>
</dbReference>
<evidence type="ECO:0000256" key="2">
    <source>
        <dbReference type="ARBA" id="ARBA00005983"/>
    </source>
</evidence>
<dbReference type="InterPro" id="IPR045540">
    <property type="entry name" value="YegS/DAGK_C"/>
</dbReference>
<keyword evidence="7" id="KW-0444">Lipid biosynthesis</keyword>
<organism evidence="11 12">
    <name type="scientific">Serinicoccus chungangensis</name>
    <dbReference type="NCBI Taxonomy" id="767452"/>
    <lineage>
        <taxon>Bacteria</taxon>
        <taxon>Bacillati</taxon>
        <taxon>Actinomycetota</taxon>
        <taxon>Actinomycetes</taxon>
        <taxon>Micrococcales</taxon>
        <taxon>Ornithinimicrobiaceae</taxon>
        <taxon>Serinicoccus</taxon>
    </lineage>
</organism>
<dbReference type="InterPro" id="IPR050187">
    <property type="entry name" value="Lipid_Phosphate_FormReg"/>
</dbReference>
<dbReference type="GO" id="GO:0008654">
    <property type="term" value="P:phospholipid biosynthetic process"/>
    <property type="evidence" value="ECO:0007669"/>
    <property type="project" value="UniProtKB-KW"/>
</dbReference>
<sequence>MDSPGRAAVIVNPTKFSDVGRVRRRVEEVCRVHGWEEPLWLETTAEDPGPGQTAQALEAGVDVVCPLGGDGTVRAVGAAMVDSGVPVGLLPGGTGNLLARNLELPVESLDKALTIALTGRTAPIDTCRLELVRPTTSQLEARLEDEEGQPSTSVDMDDAVDDRTSPEVREEHRFLVMAGLGFDAEVMAAAPEKLKDRVGWLAYLVTGLQHLKGPQFTVDLRMPGSGQVRRRVRSVMVGNVGRLQGGMELLPDALADDGTMDAVLLSPEGIVGWVATVAQLTTRRRIGHRRVEHFQSPEVRVVSDKPVELEIDGDTIGSVLAIRVQVDPGSLLVRLPGTAA</sequence>
<keyword evidence="12" id="KW-1185">Reference proteome</keyword>
<evidence type="ECO:0000256" key="5">
    <source>
        <dbReference type="ARBA" id="ARBA00022777"/>
    </source>
</evidence>
<comment type="similarity">
    <text evidence="2">Belongs to the diacylglycerol/lipid kinase family.</text>
</comment>
<dbReference type="InterPro" id="IPR001206">
    <property type="entry name" value="Diacylglycerol_kinase_cat_dom"/>
</dbReference>
<dbReference type="Gene3D" id="3.40.50.10330">
    <property type="entry name" value="Probable inorganic polyphosphate/atp-NAD kinase, domain 1"/>
    <property type="match status" value="1"/>
</dbReference>
<dbReference type="SMART" id="SM00046">
    <property type="entry name" value="DAGKc"/>
    <property type="match status" value="1"/>
</dbReference>
<gene>
    <name evidence="11" type="ORF">AVL62_08580</name>
</gene>
<feature type="domain" description="DAGKc" evidence="10">
    <location>
        <begin position="2"/>
        <end position="134"/>
    </location>
</feature>
<keyword evidence="8" id="KW-1208">Phospholipid metabolism</keyword>
<dbReference type="Pfam" id="PF00781">
    <property type="entry name" value="DAGK_cat"/>
    <property type="match status" value="1"/>
</dbReference>
<evidence type="ECO:0000259" key="10">
    <source>
        <dbReference type="PROSITE" id="PS50146"/>
    </source>
</evidence>
<comment type="caution">
    <text evidence="11">The sequence shown here is derived from an EMBL/GenBank/DDBJ whole genome shotgun (WGS) entry which is preliminary data.</text>
</comment>
<dbReference type="PANTHER" id="PTHR12358:SF54">
    <property type="entry name" value="SPHINGOSINE KINASE RELATED PROTEIN"/>
    <property type="match status" value="1"/>
</dbReference>
<reference evidence="11 12" key="1">
    <citation type="submission" date="2015-12" db="EMBL/GenBank/DDBJ databases">
        <title>Serinicoccus chungangenesis strain CD08_5 genome sequencing and assembly.</title>
        <authorList>
            <person name="Chander A.M."/>
            <person name="Kaur G."/>
            <person name="Nair G.R."/>
            <person name="Dhawan D.K."/>
            <person name="Kochhar R.K."/>
            <person name="Mayilraj S."/>
            <person name="Bhadada S.K."/>
        </authorList>
    </citation>
    <scope>NUCLEOTIDE SEQUENCE [LARGE SCALE GENOMIC DNA]</scope>
    <source>
        <strain evidence="11 12">CD08_5</strain>
    </source>
</reference>
<dbReference type="OrthoDB" id="3171056at2"/>
<protein>
    <submittedName>
        <fullName evidence="11">Diacylglycerol kinase</fullName>
    </submittedName>
</protein>
<comment type="cofactor">
    <cofactor evidence="1">
        <name>Mg(2+)</name>
        <dbReference type="ChEBI" id="CHEBI:18420"/>
    </cofactor>
</comment>
<evidence type="ECO:0000256" key="7">
    <source>
        <dbReference type="ARBA" id="ARBA00023209"/>
    </source>
</evidence>
<dbReference type="PROSITE" id="PS50146">
    <property type="entry name" value="DAGK"/>
    <property type="match status" value="1"/>
</dbReference>
<evidence type="ECO:0000313" key="12">
    <source>
        <dbReference type="Proteomes" id="UP000054837"/>
    </source>
</evidence>
<dbReference type="RefSeq" id="WP_058892268.1">
    <property type="nucleotide sequence ID" value="NZ_LQBL01000031.1"/>
</dbReference>
<dbReference type="SUPFAM" id="SSF111331">
    <property type="entry name" value="NAD kinase/diacylglycerol kinase-like"/>
    <property type="match status" value="1"/>
</dbReference>
<proteinExistence type="inferred from homology"/>
<dbReference type="AlphaFoldDB" id="A0A0W8I2S6"/>
<accession>A0A0W8I2S6</accession>
<evidence type="ECO:0000256" key="6">
    <source>
        <dbReference type="ARBA" id="ARBA00022840"/>
    </source>
</evidence>
<dbReference type="PANTHER" id="PTHR12358">
    <property type="entry name" value="SPHINGOSINE KINASE"/>
    <property type="match status" value="1"/>
</dbReference>